<dbReference type="Proteomes" id="UP000268048">
    <property type="component" value="Chromosome"/>
</dbReference>
<dbReference type="EMBL" id="CP027753">
    <property type="protein sequence ID" value="AZE47181.1"/>
    <property type="molecule type" value="Genomic_DNA"/>
</dbReference>
<dbReference type="AlphaFoldDB" id="A0A3G7TK08"/>
<name>A0A3G7TK08_9PSED</name>
<reference evidence="1 2" key="1">
    <citation type="submission" date="2018-03" db="EMBL/GenBank/DDBJ databases">
        <title>Diversity of phytobeneficial traits revealed by whole-genome analysis of worldwide-isolated phenazine-producing Pseudomonas spp.</title>
        <authorList>
            <person name="Biessy A."/>
            <person name="Novinscak A."/>
            <person name="Blom J."/>
            <person name="Leger G."/>
            <person name="Thomashow L.S."/>
            <person name="Cazorla F.M."/>
            <person name="Josic D."/>
            <person name="Filion M."/>
        </authorList>
    </citation>
    <scope>NUCLEOTIDE SEQUENCE [LARGE SCALE GENOMIC DNA]</scope>
    <source>
        <strain evidence="1 2">B25</strain>
    </source>
</reference>
<sequence length="72" mass="8001">MSEKEKFDTLVVEGMGNDIPREIGGLRVAAWSSGNAINDRSELEDFIRELSYGDIEDPQQAAIDLMERGGWA</sequence>
<evidence type="ECO:0000313" key="1">
    <source>
        <dbReference type="EMBL" id="AZE47181.1"/>
    </source>
</evidence>
<protein>
    <submittedName>
        <fullName evidence="1">Uncharacterized protein</fullName>
    </submittedName>
</protein>
<evidence type="ECO:0000313" key="2">
    <source>
        <dbReference type="Proteomes" id="UP000268048"/>
    </source>
</evidence>
<dbReference type="RefSeq" id="WP_087092251.1">
    <property type="nucleotide sequence ID" value="NZ_CP027753.1"/>
</dbReference>
<proteinExistence type="predicted"/>
<organism evidence="1 2">
    <name type="scientific">Pseudomonas chlororaphis</name>
    <dbReference type="NCBI Taxonomy" id="587753"/>
    <lineage>
        <taxon>Bacteria</taxon>
        <taxon>Pseudomonadati</taxon>
        <taxon>Pseudomonadota</taxon>
        <taxon>Gammaproteobacteria</taxon>
        <taxon>Pseudomonadales</taxon>
        <taxon>Pseudomonadaceae</taxon>
        <taxon>Pseudomonas</taxon>
    </lineage>
</organism>
<accession>A0A3G7TK08</accession>
<gene>
    <name evidence="1" type="ORF">C4K04_1491</name>
</gene>